<accession>A0A176VCJ3</accession>
<dbReference type="PANTHER" id="PTHR48475">
    <property type="entry name" value="RIBONUCLEASE H"/>
    <property type="match status" value="1"/>
</dbReference>
<name>A0A176VCJ3_MARPO</name>
<sequence>MGEAEATRRDNAATVAKFLFESINTRYGFPLELISDRGTHFLNKITTKQTPYFLVYGQQPVLPIEFEVPTHRILDQRQLEAEESQFYQLQEVMVLEERRQEAVERTEHIQRRSKKAYDSRIQPVMLRPGDLALKYDSQHARFPRKLHLRRMGAYKMMEVFSNGSIQLADLSRLLLSTRVNGWRLKK</sequence>
<dbReference type="GO" id="GO:0003676">
    <property type="term" value="F:nucleic acid binding"/>
    <property type="evidence" value="ECO:0007669"/>
    <property type="project" value="InterPro"/>
</dbReference>
<evidence type="ECO:0000313" key="1">
    <source>
        <dbReference type="EMBL" id="OAE18243.1"/>
    </source>
</evidence>
<evidence type="ECO:0008006" key="3">
    <source>
        <dbReference type="Google" id="ProtNLM"/>
    </source>
</evidence>
<dbReference type="SUPFAM" id="SSF53098">
    <property type="entry name" value="Ribonuclease H-like"/>
    <property type="match status" value="1"/>
</dbReference>
<dbReference type="InterPro" id="IPR012337">
    <property type="entry name" value="RNaseH-like_sf"/>
</dbReference>
<evidence type="ECO:0000313" key="2">
    <source>
        <dbReference type="Proteomes" id="UP000077202"/>
    </source>
</evidence>
<dbReference type="PANTHER" id="PTHR48475:SF1">
    <property type="entry name" value="RNASE H TYPE-1 DOMAIN-CONTAINING PROTEIN"/>
    <property type="match status" value="1"/>
</dbReference>
<gene>
    <name evidence="1" type="ORF">AXG93_1106s1020</name>
</gene>
<proteinExistence type="predicted"/>
<dbReference type="AlphaFoldDB" id="A0A176VCJ3"/>
<dbReference type="InterPro" id="IPR036397">
    <property type="entry name" value="RNaseH_sf"/>
</dbReference>
<comment type="caution">
    <text evidence="1">The sequence shown here is derived from an EMBL/GenBank/DDBJ whole genome shotgun (WGS) entry which is preliminary data.</text>
</comment>
<dbReference type="EMBL" id="LVLJ01004096">
    <property type="protein sequence ID" value="OAE18243.1"/>
    <property type="molecule type" value="Genomic_DNA"/>
</dbReference>
<organism evidence="1 2">
    <name type="scientific">Marchantia polymorpha subsp. ruderalis</name>
    <dbReference type="NCBI Taxonomy" id="1480154"/>
    <lineage>
        <taxon>Eukaryota</taxon>
        <taxon>Viridiplantae</taxon>
        <taxon>Streptophyta</taxon>
        <taxon>Embryophyta</taxon>
        <taxon>Marchantiophyta</taxon>
        <taxon>Marchantiopsida</taxon>
        <taxon>Marchantiidae</taxon>
        <taxon>Marchantiales</taxon>
        <taxon>Marchantiaceae</taxon>
        <taxon>Marchantia</taxon>
    </lineage>
</organism>
<dbReference type="Gene3D" id="3.30.420.10">
    <property type="entry name" value="Ribonuclease H-like superfamily/Ribonuclease H"/>
    <property type="match status" value="1"/>
</dbReference>
<reference evidence="1" key="1">
    <citation type="submission" date="2016-03" db="EMBL/GenBank/DDBJ databases">
        <title>Mechanisms controlling the formation of the plant cell surface in tip-growing cells are functionally conserved among land plants.</title>
        <authorList>
            <person name="Honkanen S."/>
            <person name="Jones V.A."/>
            <person name="Morieri G."/>
            <person name="Champion C."/>
            <person name="Hetherington A.J."/>
            <person name="Kelly S."/>
            <person name="Saint-Marcoux D."/>
            <person name="Proust H."/>
            <person name="Prescott H."/>
            <person name="Dolan L."/>
        </authorList>
    </citation>
    <scope>NUCLEOTIDE SEQUENCE [LARGE SCALE GENOMIC DNA]</scope>
    <source>
        <tissue evidence="1">Whole gametophyte</tissue>
    </source>
</reference>
<dbReference type="Proteomes" id="UP000077202">
    <property type="component" value="Unassembled WGS sequence"/>
</dbReference>
<protein>
    <recommendedName>
        <fullName evidence="3">Integrase catalytic domain-containing protein</fullName>
    </recommendedName>
</protein>
<keyword evidence="2" id="KW-1185">Reference proteome</keyword>